<dbReference type="PANTHER" id="PTHR45947:SF3">
    <property type="entry name" value="SULFOQUINOVOSYL TRANSFERASE SQD2"/>
    <property type="match status" value="1"/>
</dbReference>
<dbReference type="Proteomes" id="UP000248729">
    <property type="component" value="Unassembled WGS sequence"/>
</dbReference>
<dbReference type="Pfam" id="PF00534">
    <property type="entry name" value="Glycos_transf_1"/>
    <property type="match status" value="1"/>
</dbReference>
<comment type="caution">
    <text evidence="3">The sequence shown here is derived from an EMBL/GenBank/DDBJ whole genome shotgun (WGS) entry which is preliminary data.</text>
</comment>
<dbReference type="InterPro" id="IPR001296">
    <property type="entry name" value="Glyco_trans_1"/>
</dbReference>
<dbReference type="CDD" id="cd03801">
    <property type="entry name" value="GT4_PimA-like"/>
    <property type="match status" value="1"/>
</dbReference>
<dbReference type="Gene3D" id="3.40.50.2000">
    <property type="entry name" value="Glycogen Phosphorylase B"/>
    <property type="match status" value="2"/>
</dbReference>
<dbReference type="Pfam" id="PF13439">
    <property type="entry name" value="Glyco_transf_4"/>
    <property type="match status" value="1"/>
</dbReference>
<reference evidence="3 4" key="1">
    <citation type="submission" date="2018-06" db="EMBL/GenBank/DDBJ databases">
        <title>Freshwater and sediment microbial communities from various areas in North America, analyzing microbe dynamics in response to fracking.</title>
        <authorList>
            <person name="Lamendella R."/>
        </authorList>
    </citation>
    <scope>NUCLEOTIDE SEQUENCE [LARGE SCALE GENOMIC DNA]</scope>
    <source>
        <strain evidence="3 4">99A</strain>
    </source>
</reference>
<dbReference type="InterPro" id="IPR050194">
    <property type="entry name" value="Glycosyltransferase_grp1"/>
</dbReference>
<keyword evidence="3" id="KW-0808">Transferase</keyword>
<dbReference type="AlphaFoldDB" id="A0A329EAE4"/>
<evidence type="ECO:0000259" key="2">
    <source>
        <dbReference type="Pfam" id="PF13439"/>
    </source>
</evidence>
<dbReference type="GO" id="GO:0016757">
    <property type="term" value="F:glycosyltransferase activity"/>
    <property type="evidence" value="ECO:0007669"/>
    <property type="project" value="InterPro"/>
</dbReference>
<evidence type="ECO:0000313" key="3">
    <source>
        <dbReference type="EMBL" id="RAS65255.1"/>
    </source>
</evidence>
<proteinExistence type="predicted"/>
<sequence length="369" mass="40707">MTMKITVLGTRGIPDVLGGVETHCQHLYPEIVRQTGAEVCVIARSPYVPYQYSEYQGVKTKAIWAPKKKSLEAIVHSTLAAFSTLTDGSDVVHVHAIGPGLVVPLLRLLGKKVVFTHHGPDYDRQKWGGFAKKILQLGERFAAKWASEVIVISDVINTIIKDKYQRFDANLIYNGVLKAQPLDKAIIDKYLANHELSAKGYIVAVGRFVEEKGFHDLIDAYAKSGLTLPLVLVGDTDHETVYSSELKAKARNTKGVKLTGFVKGDELKVLFSQAKVFVMPSYHEGLPIALLEAMSFSLPAIVSDIPANTEVGLNEQSYFPVGDVNSLASKLANLPEHSEVDYATYLEKYDWEKIAAQTVEVYKKAQSSK</sequence>
<accession>A0A329EAE4</accession>
<evidence type="ECO:0000259" key="1">
    <source>
        <dbReference type="Pfam" id="PF00534"/>
    </source>
</evidence>
<feature type="domain" description="Glycosyltransferase subfamily 4-like N-terminal" evidence="2">
    <location>
        <begin position="18"/>
        <end position="176"/>
    </location>
</feature>
<dbReference type="InterPro" id="IPR028098">
    <property type="entry name" value="Glyco_trans_4-like_N"/>
</dbReference>
<feature type="domain" description="Glycosyl transferase family 1" evidence="1">
    <location>
        <begin position="198"/>
        <end position="336"/>
    </location>
</feature>
<dbReference type="EMBL" id="QLTR01000008">
    <property type="protein sequence ID" value="RAS65255.1"/>
    <property type="molecule type" value="Genomic_DNA"/>
</dbReference>
<evidence type="ECO:0000313" key="4">
    <source>
        <dbReference type="Proteomes" id="UP000248729"/>
    </source>
</evidence>
<organism evidence="3 4">
    <name type="scientific">Vibrio diazotrophicus</name>
    <dbReference type="NCBI Taxonomy" id="685"/>
    <lineage>
        <taxon>Bacteria</taxon>
        <taxon>Pseudomonadati</taxon>
        <taxon>Pseudomonadota</taxon>
        <taxon>Gammaproteobacteria</taxon>
        <taxon>Vibrionales</taxon>
        <taxon>Vibrionaceae</taxon>
        <taxon>Vibrio</taxon>
    </lineage>
</organism>
<dbReference type="RefSeq" id="WP_181460972.1">
    <property type="nucleotide sequence ID" value="NZ_QLTR01000008.1"/>
</dbReference>
<name>A0A329EAE4_VIBDI</name>
<dbReference type="SUPFAM" id="SSF53756">
    <property type="entry name" value="UDP-Glycosyltransferase/glycogen phosphorylase"/>
    <property type="match status" value="1"/>
</dbReference>
<gene>
    <name evidence="3" type="ORF">DET48_108131</name>
</gene>
<dbReference type="PANTHER" id="PTHR45947">
    <property type="entry name" value="SULFOQUINOVOSYL TRANSFERASE SQD2"/>
    <property type="match status" value="1"/>
</dbReference>
<protein>
    <submittedName>
        <fullName evidence="3">Glycosyltransferase involved in cell wall biosynthesis</fullName>
    </submittedName>
</protein>